<dbReference type="Pfam" id="PF04011">
    <property type="entry name" value="LemA"/>
    <property type="match status" value="1"/>
</dbReference>
<dbReference type="PANTHER" id="PTHR34478">
    <property type="entry name" value="PROTEIN LEMA"/>
    <property type="match status" value="1"/>
</dbReference>
<keyword evidence="4 6" id="KW-1133">Transmembrane helix</keyword>
<sequence length="198" mass="22174">MWGLIIFLAIILGGLLYIIGLFNGLVARRNAARNGFSQIDVQLQRRHDLIPNLVEATRAYMSHEKDTLERVIAARDAAVQAQRNLAASGTYQSPELVEKLGLAEQRLSNSLAQFTAVMEQYPELKADSVVKELMEELGSTENRVGFARQAYNDQVMFYNNACEMFPSNFIAGAFSFKPMKLLVLDDPKTVRSSLRISL</sequence>
<dbReference type="OrthoDB" id="9804152at2"/>
<feature type="transmembrane region" description="Helical" evidence="6">
    <location>
        <begin position="6"/>
        <end position="26"/>
    </location>
</feature>
<evidence type="ECO:0000256" key="6">
    <source>
        <dbReference type="SAM" id="Phobius"/>
    </source>
</evidence>
<proteinExistence type="inferred from homology"/>
<dbReference type="SUPFAM" id="SSF140478">
    <property type="entry name" value="LemA-like"/>
    <property type="match status" value="1"/>
</dbReference>
<evidence type="ECO:0000256" key="1">
    <source>
        <dbReference type="ARBA" id="ARBA00004167"/>
    </source>
</evidence>
<comment type="caution">
    <text evidence="7">The sequence shown here is derived from an EMBL/GenBank/DDBJ whole genome shotgun (WGS) entry which is preliminary data.</text>
</comment>
<accession>A0A1S8CV15</accession>
<keyword evidence="5 6" id="KW-0472">Membrane</keyword>
<evidence type="ECO:0000256" key="2">
    <source>
        <dbReference type="ARBA" id="ARBA00008854"/>
    </source>
</evidence>
<evidence type="ECO:0008006" key="9">
    <source>
        <dbReference type="Google" id="ProtNLM"/>
    </source>
</evidence>
<comment type="subcellular location">
    <subcellularLocation>
        <location evidence="1">Membrane</location>
        <topology evidence="1">Single-pass membrane protein</topology>
    </subcellularLocation>
</comment>
<evidence type="ECO:0000313" key="7">
    <source>
        <dbReference type="EMBL" id="ONG39824.1"/>
    </source>
</evidence>
<dbReference type="AlphaFoldDB" id="A0A1S8CV15"/>
<evidence type="ECO:0000256" key="5">
    <source>
        <dbReference type="ARBA" id="ARBA00023136"/>
    </source>
</evidence>
<evidence type="ECO:0000313" key="8">
    <source>
        <dbReference type="Proteomes" id="UP000192132"/>
    </source>
</evidence>
<dbReference type="PANTHER" id="PTHR34478:SF1">
    <property type="entry name" value="PROTEIN LEMA"/>
    <property type="match status" value="1"/>
</dbReference>
<name>A0A1S8CV15_9GAMM</name>
<dbReference type="Proteomes" id="UP000192132">
    <property type="component" value="Unassembled WGS sequence"/>
</dbReference>
<reference evidence="7 8" key="1">
    <citation type="submission" date="2016-10" db="EMBL/GenBank/DDBJ databases">
        <title>Draft Genome sequence of Alkanindiges sp. strain H1.</title>
        <authorList>
            <person name="Subhash Y."/>
            <person name="Lee S."/>
        </authorList>
    </citation>
    <scope>NUCLEOTIDE SEQUENCE [LARGE SCALE GENOMIC DNA]</scope>
    <source>
        <strain evidence="7 8">H1</strain>
    </source>
</reference>
<dbReference type="InterPro" id="IPR023353">
    <property type="entry name" value="LemA-like_dom_sf"/>
</dbReference>
<dbReference type="STRING" id="1907941.BKE30_08580"/>
<keyword evidence="3 6" id="KW-0812">Transmembrane</keyword>
<protein>
    <recommendedName>
        <fullName evidence="9">LemA family protein</fullName>
    </recommendedName>
</protein>
<keyword evidence="8" id="KW-1185">Reference proteome</keyword>
<dbReference type="InterPro" id="IPR007156">
    <property type="entry name" value="MamQ_LemA"/>
</dbReference>
<gene>
    <name evidence="7" type="ORF">BKE30_08580</name>
</gene>
<dbReference type="RefSeq" id="WP_076878189.1">
    <property type="nucleotide sequence ID" value="NZ_MLCN01000022.1"/>
</dbReference>
<comment type="similarity">
    <text evidence="2">Belongs to the LemA family.</text>
</comment>
<evidence type="ECO:0000256" key="3">
    <source>
        <dbReference type="ARBA" id="ARBA00022692"/>
    </source>
</evidence>
<organism evidence="7 8">
    <name type="scientific">Alkanindiges hydrocarboniclasticus</name>
    <dbReference type="NCBI Taxonomy" id="1907941"/>
    <lineage>
        <taxon>Bacteria</taxon>
        <taxon>Pseudomonadati</taxon>
        <taxon>Pseudomonadota</taxon>
        <taxon>Gammaproteobacteria</taxon>
        <taxon>Moraxellales</taxon>
        <taxon>Moraxellaceae</taxon>
        <taxon>Alkanindiges</taxon>
    </lineage>
</organism>
<dbReference type="Gene3D" id="1.20.1440.20">
    <property type="entry name" value="LemA-like domain"/>
    <property type="match status" value="1"/>
</dbReference>
<dbReference type="EMBL" id="MLCN01000022">
    <property type="protein sequence ID" value="ONG39824.1"/>
    <property type="molecule type" value="Genomic_DNA"/>
</dbReference>
<evidence type="ECO:0000256" key="4">
    <source>
        <dbReference type="ARBA" id="ARBA00022989"/>
    </source>
</evidence>
<dbReference type="GO" id="GO:0016020">
    <property type="term" value="C:membrane"/>
    <property type="evidence" value="ECO:0007669"/>
    <property type="project" value="UniProtKB-SubCell"/>
</dbReference>